<dbReference type="Proteomes" id="UP000482800">
    <property type="component" value="Unassembled WGS sequence"/>
</dbReference>
<keyword evidence="3" id="KW-1185">Reference proteome</keyword>
<proteinExistence type="predicted"/>
<protein>
    <submittedName>
        <fullName evidence="2">Uncharacterized protein</fullName>
    </submittedName>
</protein>
<feature type="region of interest" description="Disordered" evidence="1">
    <location>
        <begin position="44"/>
        <end position="103"/>
    </location>
</feature>
<reference evidence="2 3" key="1">
    <citation type="submission" date="2020-03" db="EMBL/GenBank/DDBJ databases">
        <title>Whole genome shotgun sequence of Phytohabitans houttuyneae NBRC 108639.</title>
        <authorList>
            <person name="Komaki H."/>
            <person name="Tamura T."/>
        </authorList>
    </citation>
    <scope>NUCLEOTIDE SEQUENCE [LARGE SCALE GENOMIC DNA]</scope>
    <source>
        <strain evidence="2 3">NBRC 108639</strain>
    </source>
</reference>
<reference evidence="2 3" key="2">
    <citation type="submission" date="2020-03" db="EMBL/GenBank/DDBJ databases">
        <authorList>
            <person name="Ichikawa N."/>
            <person name="Kimura A."/>
            <person name="Kitahashi Y."/>
            <person name="Uohara A."/>
        </authorList>
    </citation>
    <scope>NUCLEOTIDE SEQUENCE [LARGE SCALE GENOMIC DNA]</scope>
    <source>
        <strain evidence="2 3">NBRC 108639</strain>
    </source>
</reference>
<evidence type="ECO:0000313" key="2">
    <source>
        <dbReference type="EMBL" id="GFJ83491.1"/>
    </source>
</evidence>
<comment type="caution">
    <text evidence="2">The sequence shown here is derived from an EMBL/GenBank/DDBJ whole genome shotgun (WGS) entry which is preliminary data.</text>
</comment>
<gene>
    <name evidence="2" type="ORF">Phou_076710</name>
</gene>
<dbReference type="EMBL" id="BLPF01000003">
    <property type="protein sequence ID" value="GFJ83491.1"/>
    <property type="molecule type" value="Genomic_DNA"/>
</dbReference>
<evidence type="ECO:0000313" key="3">
    <source>
        <dbReference type="Proteomes" id="UP000482800"/>
    </source>
</evidence>
<organism evidence="2 3">
    <name type="scientific">Phytohabitans houttuyneae</name>
    <dbReference type="NCBI Taxonomy" id="1076126"/>
    <lineage>
        <taxon>Bacteria</taxon>
        <taxon>Bacillati</taxon>
        <taxon>Actinomycetota</taxon>
        <taxon>Actinomycetes</taxon>
        <taxon>Micromonosporales</taxon>
        <taxon>Micromonosporaceae</taxon>
    </lineage>
</organism>
<accession>A0A6V8KM33</accession>
<dbReference type="AlphaFoldDB" id="A0A6V8KM33"/>
<name>A0A6V8KM33_9ACTN</name>
<sequence length="103" mass="11106">MILNCGVNGEPRPDHEIFVCHHCGMPVCEAHGWVVPDDDAFATTGWTPPTPGPSVPAQRAVTNPPQPAMHCRECADTHHKRAERRHGWAAPPPVAPPGAVRTP</sequence>
<evidence type="ECO:0000256" key="1">
    <source>
        <dbReference type="SAM" id="MobiDB-lite"/>
    </source>
</evidence>
<dbReference type="RefSeq" id="WP_173066027.1">
    <property type="nucleotide sequence ID" value="NZ_BAABGO010000087.1"/>
</dbReference>